<reference evidence="2 3" key="1">
    <citation type="journal article" date="2021" name="Hortic Res">
        <title>Chromosome-scale assembly of the Dendrobium chrysotoxum genome enhances the understanding of orchid evolution.</title>
        <authorList>
            <person name="Zhang Y."/>
            <person name="Zhang G.Q."/>
            <person name="Zhang D."/>
            <person name="Liu X.D."/>
            <person name="Xu X.Y."/>
            <person name="Sun W.H."/>
            <person name="Yu X."/>
            <person name="Zhu X."/>
            <person name="Wang Z.W."/>
            <person name="Zhao X."/>
            <person name="Zhong W.Y."/>
            <person name="Chen H."/>
            <person name="Yin W.L."/>
            <person name="Huang T."/>
            <person name="Niu S.C."/>
            <person name="Liu Z.J."/>
        </authorList>
    </citation>
    <scope>NUCLEOTIDE SEQUENCE [LARGE SCALE GENOMIC DNA]</scope>
    <source>
        <strain evidence="2">Lindl</strain>
    </source>
</reference>
<gene>
    <name evidence="2" type="ORF">IEQ34_009915</name>
</gene>
<comment type="caution">
    <text evidence="2">The sequence shown here is derived from an EMBL/GenBank/DDBJ whole genome shotgun (WGS) entry which is preliminary data.</text>
</comment>
<proteinExistence type="predicted"/>
<keyword evidence="3" id="KW-1185">Reference proteome</keyword>
<accession>A0AAV7H283</accession>
<evidence type="ECO:0000313" key="2">
    <source>
        <dbReference type="EMBL" id="KAH0462340.1"/>
    </source>
</evidence>
<protein>
    <submittedName>
        <fullName evidence="2">Uncharacterized protein</fullName>
    </submittedName>
</protein>
<evidence type="ECO:0000313" key="3">
    <source>
        <dbReference type="Proteomes" id="UP000775213"/>
    </source>
</evidence>
<name>A0AAV7H283_DENCH</name>
<feature type="region of interest" description="Disordered" evidence="1">
    <location>
        <begin position="56"/>
        <end position="94"/>
    </location>
</feature>
<dbReference type="AlphaFoldDB" id="A0AAV7H283"/>
<organism evidence="2 3">
    <name type="scientific">Dendrobium chrysotoxum</name>
    <name type="common">Orchid</name>
    <dbReference type="NCBI Taxonomy" id="161865"/>
    <lineage>
        <taxon>Eukaryota</taxon>
        <taxon>Viridiplantae</taxon>
        <taxon>Streptophyta</taxon>
        <taxon>Embryophyta</taxon>
        <taxon>Tracheophyta</taxon>
        <taxon>Spermatophyta</taxon>
        <taxon>Magnoliopsida</taxon>
        <taxon>Liliopsida</taxon>
        <taxon>Asparagales</taxon>
        <taxon>Orchidaceae</taxon>
        <taxon>Epidendroideae</taxon>
        <taxon>Malaxideae</taxon>
        <taxon>Dendrobiinae</taxon>
        <taxon>Dendrobium</taxon>
    </lineage>
</organism>
<dbReference type="EMBL" id="JAGFBR010000009">
    <property type="protein sequence ID" value="KAH0462340.1"/>
    <property type="molecule type" value="Genomic_DNA"/>
</dbReference>
<evidence type="ECO:0000256" key="1">
    <source>
        <dbReference type="SAM" id="MobiDB-lite"/>
    </source>
</evidence>
<sequence>MLRSLRINVLFYSEYGLYLLQPDDSCIKYLSKWAKLIEIDLVVDESSKYDFNRKRTRDEVSRDRVNTSNKKADIAENPDLLANDPTKNNQQDKRRRLEKITLILAWSNLCESLTNSPSQDPLSLSQALSLSLSFLW</sequence>
<feature type="compositionally biased region" description="Basic and acidic residues" evidence="1">
    <location>
        <begin position="56"/>
        <end position="74"/>
    </location>
</feature>
<dbReference type="Proteomes" id="UP000775213">
    <property type="component" value="Unassembled WGS sequence"/>
</dbReference>